<comment type="caution">
    <text evidence="1">The sequence shown here is derived from an EMBL/GenBank/DDBJ whole genome shotgun (WGS) entry which is preliminary data.</text>
</comment>
<dbReference type="RefSeq" id="WP_381825485.1">
    <property type="nucleotide sequence ID" value="NZ_JBHTCF010000001.1"/>
</dbReference>
<reference evidence="2" key="1">
    <citation type="journal article" date="2019" name="Int. J. Syst. Evol. Microbiol.">
        <title>The Global Catalogue of Microorganisms (GCM) 10K type strain sequencing project: providing services to taxonomists for standard genome sequencing and annotation.</title>
        <authorList>
            <consortium name="The Broad Institute Genomics Platform"/>
            <consortium name="The Broad Institute Genome Sequencing Center for Infectious Disease"/>
            <person name="Wu L."/>
            <person name="Ma J."/>
        </authorList>
    </citation>
    <scope>NUCLEOTIDE SEQUENCE [LARGE SCALE GENOMIC DNA]</scope>
    <source>
        <strain evidence="2">SYNS20</strain>
    </source>
</reference>
<proteinExistence type="predicted"/>
<gene>
    <name evidence="1" type="ORF">ACFQVC_01380</name>
</gene>
<protein>
    <submittedName>
        <fullName evidence="1">Glycoside hydrolase</fullName>
    </submittedName>
</protein>
<evidence type="ECO:0000313" key="1">
    <source>
        <dbReference type="EMBL" id="MFC7302867.1"/>
    </source>
</evidence>
<dbReference type="InterPro" id="IPR021459">
    <property type="entry name" value="GH101-related"/>
</dbReference>
<dbReference type="EMBL" id="JBHTCF010000001">
    <property type="protein sequence ID" value="MFC7302867.1"/>
    <property type="molecule type" value="Genomic_DNA"/>
</dbReference>
<dbReference type="GO" id="GO:0016787">
    <property type="term" value="F:hydrolase activity"/>
    <property type="evidence" value="ECO:0007669"/>
    <property type="project" value="UniProtKB-KW"/>
</dbReference>
<keyword evidence="2" id="KW-1185">Reference proteome</keyword>
<dbReference type="Proteomes" id="UP001596523">
    <property type="component" value="Unassembled WGS sequence"/>
</dbReference>
<evidence type="ECO:0000313" key="2">
    <source>
        <dbReference type="Proteomes" id="UP001596523"/>
    </source>
</evidence>
<name>A0ABW2JAY7_9ACTN</name>
<accession>A0ABW2JAY7</accession>
<organism evidence="1 2">
    <name type="scientific">Streptomyces monticola</name>
    <dbReference type="NCBI Taxonomy" id="2666263"/>
    <lineage>
        <taxon>Bacteria</taxon>
        <taxon>Bacillati</taxon>
        <taxon>Actinomycetota</taxon>
        <taxon>Actinomycetes</taxon>
        <taxon>Kitasatosporales</taxon>
        <taxon>Streptomycetaceae</taxon>
        <taxon>Streptomyces</taxon>
    </lineage>
</organism>
<dbReference type="Pfam" id="PF11308">
    <property type="entry name" value="Glyco_hydro_129"/>
    <property type="match status" value="1"/>
</dbReference>
<sequence>MPPTISPAAAHPHRAARRGPRLLALGSALFLTCAVVVQQAGHAEPPAAGAVELPVDGGRVSVDPATLAVTARTDSGRTFQLSAPSPTDLGEPGATVRGRDQYRWTFPGKGLTVTARAERGRLRVTLSAARDQKVSWPVTGADRAASSLQWARGSGLDIPVGDRWWNSADGGLAGSETGMSEGLSLPLWGYRFGSGAGVSYLTPTDIGTSLKVTSQQGRLRTTASHTFDAGEGTRTYDTTFALTDGGAVAPAADYRSWLKEHGRLGSLREKIEKNPDSARLLGAFHAYAWGAARTPEAVGKLKRLGVNRLWLGYDADGKPMSRAAVRAAKDAGYLVGPYDTFSNGQDPKDADSPTAVWPGRVHPDFCVRDADGKPETGFGGRGCYLSSQAFEQAEREHGYLADRTRKMTANGADSYFLDVDATGELFRDHSPGHPMTKAGDRANRTDRMRRLAKDFVLGSETAQPWANRELAFDHGAATPVDDRLWKLQKDKEKWGAYYPKDAPKAFFKPVELPADVAKAMYDPAYRVPLYETALHGSLVNAERWELSYGKLPRQKTDRALLAMLYNNPLNYVLDGPSLDRDGRELATLQRYFEPLHKAAGTERLTSFERLTDDRRVQRTTFGDGTLTVTANFGSSSYRGLPGGCVDAELRGDSAPRRLCPGRQ</sequence>
<keyword evidence="1" id="KW-0378">Hydrolase</keyword>